<gene>
    <name evidence="1" type="ORF">F5878DRAFT_541230</name>
</gene>
<accession>A0AA38UBQ1</accession>
<protein>
    <submittedName>
        <fullName evidence="1">Uncharacterized protein</fullName>
    </submittedName>
</protein>
<proteinExistence type="predicted"/>
<evidence type="ECO:0000313" key="2">
    <source>
        <dbReference type="Proteomes" id="UP001163846"/>
    </source>
</evidence>
<evidence type="ECO:0000313" key="1">
    <source>
        <dbReference type="EMBL" id="KAJ3836519.1"/>
    </source>
</evidence>
<reference evidence="1" key="1">
    <citation type="submission" date="2022-08" db="EMBL/GenBank/DDBJ databases">
        <authorList>
            <consortium name="DOE Joint Genome Institute"/>
            <person name="Min B."/>
            <person name="Riley R."/>
            <person name="Sierra-Patev S."/>
            <person name="Naranjo-Ortiz M."/>
            <person name="Looney B."/>
            <person name="Konkel Z."/>
            <person name="Slot J.C."/>
            <person name="Sakamoto Y."/>
            <person name="Steenwyk J.L."/>
            <person name="Rokas A."/>
            <person name="Carro J."/>
            <person name="Camarero S."/>
            <person name="Ferreira P."/>
            <person name="Molpeceres G."/>
            <person name="Ruiz-Duenas F.J."/>
            <person name="Serrano A."/>
            <person name="Henrissat B."/>
            <person name="Drula E."/>
            <person name="Hughes K.W."/>
            <person name="Mata J.L."/>
            <person name="Ishikawa N.K."/>
            <person name="Vargas-Isla R."/>
            <person name="Ushijima S."/>
            <person name="Smith C.A."/>
            <person name="Ahrendt S."/>
            <person name="Andreopoulos W."/>
            <person name="He G."/>
            <person name="Labutti K."/>
            <person name="Lipzen A."/>
            <person name="Ng V."/>
            <person name="Sandor L."/>
            <person name="Barry K."/>
            <person name="Martinez A.T."/>
            <person name="Xiao Y."/>
            <person name="Gibbons J.G."/>
            <person name="Terashima K."/>
            <person name="Hibbett D.S."/>
            <person name="Grigoriev I.V."/>
        </authorList>
    </citation>
    <scope>NUCLEOTIDE SEQUENCE</scope>
    <source>
        <strain evidence="1">TFB9207</strain>
    </source>
</reference>
<comment type="caution">
    <text evidence="1">The sequence shown here is derived from an EMBL/GenBank/DDBJ whole genome shotgun (WGS) entry which is preliminary data.</text>
</comment>
<sequence>MRRCFRSATGQDGINAYQHYTPIEDVIANAFEDGTGPGPNGDTAYTLYFGAKYSRSRWNKAVIDNILQCVPIERSELHSQLCDLDVDVQSAMLWDYIGQAQVSWVRYHPRLVDDKAETAAEARTRANEYNERRMIDTRLNTRKNQAGFLSFHIPKFERRKRDVDSLLEAPTLNGLERSNLQRTREVLHALGAEGQSSEESGPEDALLVTVPHYRRRIITPMMVDLDQRAKEMSKNQSRLLGRKALPRPKHVRVRSEQRSTRTVKKGLPRSLYHRRYLEQLPPALREELLIDPKEITGFEQWALAGQPDSDSELDNDI</sequence>
<dbReference type="Proteomes" id="UP001163846">
    <property type="component" value="Unassembled WGS sequence"/>
</dbReference>
<name>A0AA38UBQ1_9AGAR</name>
<keyword evidence="2" id="KW-1185">Reference proteome</keyword>
<dbReference type="EMBL" id="MU806314">
    <property type="protein sequence ID" value="KAJ3836519.1"/>
    <property type="molecule type" value="Genomic_DNA"/>
</dbReference>
<organism evidence="1 2">
    <name type="scientific">Lentinula raphanica</name>
    <dbReference type="NCBI Taxonomy" id="153919"/>
    <lineage>
        <taxon>Eukaryota</taxon>
        <taxon>Fungi</taxon>
        <taxon>Dikarya</taxon>
        <taxon>Basidiomycota</taxon>
        <taxon>Agaricomycotina</taxon>
        <taxon>Agaricomycetes</taxon>
        <taxon>Agaricomycetidae</taxon>
        <taxon>Agaricales</taxon>
        <taxon>Marasmiineae</taxon>
        <taxon>Omphalotaceae</taxon>
        <taxon>Lentinula</taxon>
    </lineage>
</organism>
<dbReference type="AlphaFoldDB" id="A0AA38UBQ1"/>